<dbReference type="InterPro" id="IPR037510">
    <property type="entry name" value="PdxA"/>
</dbReference>
<keyword evidence="6 7" id="KW-0664">Pyridoxine biosynthesis</keyword>
<name>A0A1M7RYG7_9RHOB</name>
<comment type="pathway">
    <text evidence="7">Cofactor biosynthesis; pyridoxine 5'-phosphate biosynthesis; pyridoxine 5'-phosphate from D-erythrose 4-phosphate: step 4/5.</text>
</comment>
<dbReference type="PANTHER" id="PTHR30004">
    <property type="entry name" value="4-HYDROXYTHREONINE-4-PHOSPHATE DEHYDROGENASE"/>
    <property type="match status" value="1"/>
</dbReference>
<dbReference type="AlphaFoldDB" id="A0A1M7RYG7"/>
<dbReference type="PANTHER" id="PTHR30004:SF6">
    <property type="entry name" value="D-THREONATE 4-PHOSPHATE DEHYDROGENASE"/>
    <property type="match status" value="1"/>
</dbReference>
<keyword evidence="7" id="KW-0862">Zinc</keyword>
<comment type="cofactor">
    <cofactor evidence="7">
        <name>Zn(2+)</name>
        <dbReference type="ChEBI" id="CHEBI:29105"/>
    </cofactor>
    <cofactor evidence="7">
        <name>Mg(2+)</name>
        <dbReference type="ChEBI" id="CHEBI:18420"/>
    </cofactor>
    <cofactor evidence="7">
        <name>Co(2+)</name>
        <dbReference type="ChEBI" id="CHEBI:48828"/>
    </cofactor>
    <text evidence="7">Binds 1 divalent metal cation per subunit. Can use ions such as Zn(2+), Mg(2+) or Co(2+).</text>
</comment>
<dbReference type="SUPFAM" id="SSF53659">
    <property type="entry name" value="Isocitrate/Isopropylmalate dehydrogenase-like"/>
    <property type="match status" value="1"/>
</dbReference>
<feature type="compositionally biased region" description="Low complexity" evidence="8">
    <location>
        <begin position="367"/>
        <end position="378"/>
    </location>
</feature>
<dbReference type="RefSeq" id="WP_072745891.1">
    <property type="nucleotide sequence ID" value="NZ_FOHL01000002.1"/>
</dbReference>
<keyword evidence="7" id="KW-0170">Cobalt</keyword>
<feature type="binding site" evidence="7">
    <location>
        <position position="144"/>
    </location>
    <ligand>
        <name>substrate</name>
    </ligand>
</feature>
<organism evidence="9 10">
    <name type="scientific">Oceanicella actignis</name>
    <dbReference type="NCBI Taxonomy" id="1189325"/>
    <lineage>
        <taxon>Bacteria</taxon>
        <taxon>Pseudomonadati</taxon>
        <taxon>Pseudomonadota</taxon>
        <taxon>Alphaproteobacteria</taxon>
        <taxon>Rhodobacterales</taxon>
        <taxon>Paracoccaceae</taxon>
        <taxon>Oceanicella</taxon>
    </lineage>
</organism>
<dbReference type="GO" id="GO:0050897">
    <property type="term" value="F:cobalt ion binding"/>
    <property type="evidence" value="ECO:0007669"/>
    <property type="project" value="UniProtKB-UniRule"/>
</dbReference>
<feature type="binding site" evidence="7">
    <location>
        <position position="299"/>
    </location>
    <ligand>
        <name>substrate</name>
    </ligand>
</feature>
<keyword evidence="1 7" id="KW-0963">Cytoplasm</keyword>
<dbReference type="HAMAP" id="MF_00536">
    <property type="entry name" value="PdxA"/>
    <property type="match status" value="1"/>
</dbReference>
<protein>
    <recommendedName>
        <fullName evidence="7">4-hydroxythreonine-4-phosphate dehydrogenase</fullName>
        <ecNumber evidence="7">1.1.1.262</ecNumber>
    </recommendedName>
    <alternativeName>
        <fullName evidence="7">4-(phosphohydroxy)-L-threonine dehydrogenase</fullName>
    </alternativeName>
</protein>
<evidence type="ECO:0000256" key="6">
    <source>
        <dbReference type="ARBA" id="ARBA00023096"/>
    </source>
</evidence>
<dbReference type="GO" id="GO:0008270">
    <property type="term" value="F:zinc ion binding"/>
    <property type="evidence" value="ECO:0007669"/>
    <property type="project" value="UniProtKB-UniRule"/>
</dbReference>
<feature type="binding site" evidence="7">
    <location>
        <position position="173"/>
    </location>
    <ligand>
        <name>a divalent metal cation</name>
        <dbReference type="ChEBI" id="CHEBI:60240"/>
        <note>ligand shared between dimeric partners</note>
    </ligand>
</feature>
<evidence type="ECO:0000313" key="9">
    <source>
        <dbReference type="EMBL" id="SHN51377.1"/>
    </source>
</evidence>
<sequence length="393" mass="39677">MTPAEHARPGGAPPPIAVSGGDPAGIGPEIAAAAWRALSAAGSPVFAAIGDAALFEAQGAPCARIAQLAEAPAVFARALPVLHRPLAAPARPGRPDPANAPCVVAWIEEAVRLALSGAASAVTTLPINKKALKDGAGFAFPGHTEFLADLCGAGAPTMMLAGPTLRVVPVTIHEPLACVPALLSAEAIERAALHAHQALRRDFGLRAPRLAAAGLNPHAGEGGAMGREEIELIAPALARLRARGVDVAGPLPADAMFHPAARARWDAALCMYHDQALIPFKTLDFDEGVNLTLGLPIVRTSPDHGTAYDIAGRGVASARSLIAALRMAAAMARARRAAAEDATQDGSDGADGEPDREPDAGTGSGPGSARRAGSGAPTRPDRGSAPGAGDARS</sequence>
<dbReference type="OrthoDB" id="9801783at2"/>
<dbReference type="GO" id="GO:0000287">
    <property type="term" value="F:magnesium ion binding"/>
    <property type="evidence" value="ECO:0007669"/>
    <property type="project" value="UniProtKB-UniRule"/>
</dbReference>
<keyword evidence="4 7" id="KW-0560">Oxidoreductase</keyword>
<accession>A0A1M7RYG7</accession>
<feature type="binding site" evidence="7">
    <location>
        <position position="218"/>
    </location>
    <ligand>
        <name>a divalent metal cation</name>
        <dbReference type="ChEBI" id="CHEBI:60240"/>
        <note>ligand shared between dimeric partners</note>
    </ligand>
</feature>
<keyword evidence="3 7" id="KW-0521">NADP</keyword>
<dbReference type="EMBL" id="FRDL01000001">
    <property type="protein sequence ID" value="SHN51377.1"/>
    <property type="molecule type" value="Genomic_DNA"/>
</dbReference>
<comment type="subcellular location">
    <subcellularLocation>
        <location evidence="7">Cytoplasm</location>
    </subcellularLocation>
</comment>
<dbReference type="GO" id="GO:0042823">
    <property type="term" value="P:pyridoxal phosphate biosynthetic process"/>
    <property type="evidence" value="ECO:0007669"/>
    <property type="project" value="UniProtKB-UniRule"/>
</dbReference>
<evidence type="ECO:0000256" key="3">
    <source>
        <dbReference type="ARBA" id="ARBA00022857"/>
    </source>
</evidence>
<keyword evidence="10" id="KW-1185">Reference proteome</keyword>
<dbReference type="NCBIfam" id="NF003699">
    <property type="entry name" value="PRK05312.1"/>
    <property type="match status" value="1"/>
</dbReference>
<dbReference type="Proteomes" id="UP000184066">
    <property type="component" value="Unassembled WGS sequence"/>
</dbReference>
<dbReference type="InterPro" id="IPR005255">
    <property type="entry name" value="PdxA_fam"/>
</dbReference>
<dbReference type="UniPathway" id="UPA00244">
    <property type="reaction ID" value="UER00312"/>
</dbReference>
<feature type="binding site" evidence="7">
    <location>
        <position position="273"/>
    </location>
    <ligand>
        <name>a divalent metal cation</name>
        <dbReference type="ChEBI" id="CHEBI:60240"/>
        <note>ligand shared between dimeric partners</note>
    </ligand>
</feature>
<evidence type="ECO:0000256" key="7">
    <source>
        <dbReference type="HAMAP-Rule" id="MF_00536"/>
    </source>
</evidence>
<keyword evidence="5 7" id="KW-0520">NAD</keyword>
<evidence type="ECO:0000256" key="2">
    <source>
        <dbReference type="ARBA" id="ARBA00022723"/>
    </source>
</evidence>
<dbReference type="GO" id="GO:0051287">
    <property type="term" value="F:NAD binding"/>
    <property type="evidence" value="ECO:0007669"/>
    <property type="project" value="InterPro"/>
</dbReference>
<feature type="region of interest" description="Disordered" evidence="8">
    <location>
        <begin position="1"/>
        <end position="21"/>
    </location>
</feature>
<evidence type="ECO:0000256" key="8">
    <source>
        <dbReference type="SAM" id="MobiDB-lite"/>
    </source>
</evidence>
<dbReference type="STRING" id="1189325.SAMN04488119_102196"/>
<comment type="subunit">
    <text evidence="7">Homodimer.</text>
</comment>
<dbReference type="EC" id="1.1.1.262" evidence="7"/>
<evidence type="ECO:0000313" key="10">
    <source>
        <dbReference type="Proteomes" id="UP000184066"/>
    </source>
</evidence>
<evidence type="ECO:0000256" key="5">
    <source>
        <dbReference type="ARBA" id="ARBA00023027"/>
    </source>
</evidence>
<gene>
    <name evidence="7" type="primary">pdxA</name>
    <name evidence="9" type="ORF">SAMN05216200_101322</name>
</gene>
<evidence type="ECO:0000256" key="1">
    <source>
        <dbReference type="ARBA" id="ARBA00022490"/>
    </source>
</evidence>
<keyword evidence="2 7" id="KW-0479">Metal-binding</keyword>
<feature type="region of interest" description="Disordered" evidence="8">
    <location>
        <begin position="338"/>
        <end position="393"/>
    </location>
</feature>
<feature type="binding site" evidence="7">
    <location>
        <position position="290"/>
    </location>
    <ligand>
        <name>substrate</name>
    </ligand>
</feature>
<comment type="similarity">
    <text evidence="7">Belongs to the PdxA family.</text>
</comment>
<keyword evidence="7" id="KW-0460">Magnesium</keyword>
<dbReference type="NCBIfam" id="TIGR00557">
    <property type="entry name" value="pdxA"/>
    <property type="match status" value="1"/>
</dbReference>
<comment type="catalytic activity">
    <reaction evidence="7">
        <text>4-(phosphooxy)-L-threonine + NAD(+) = 3-amino-2-oxopropyl phosphate + CO2 + NADH</text>
        <dbReference type="Rhea" id="RHEA:32275"/>
        <dbReference type="ChEBI" id="CHEBI:16526"/>
        <dbReference type="ChEBI" id="CHEBI:57279"/>
        <dbReference type="ChEBI" id="CHEBI:57540"/>
        <dbReference type="ChEBI" id="CHEBI:57945"/>
        <dbReference type="ChEBI" id="CHEBI:58452"/>
        <dbReference type="EC" id="1.1.1.262"/>
    </reaction>
</comment>
<dbReference type="GO" id="GO:0008615">
    <property type="term" value="P:pyridoxine biosynthetic process"/>
    <property type="evidence" value="ECO:0007669"/>
    <property type="project" value="UniProtKB-UniRule"/>
</dbReference>
<reference evidence="9 10" key="1">
    <citation type="submission" date="2016-12" db="EMBL/GenBank/DDBJ databases">
        <authorList>
            <person name="Song W.-J."/>
            <person name="Kurnit D.M."/>
        </authorList>
    </citation>
    <scope>NUCLEOTIDE SEQUENCE [LARGE SCALE GENOMIC DNA]</scope>
    <source>
        <strain evidence="9 10">CGMCC 1.10808</strain>
    </source>
</reference>
<proteinExistence type="inferred from homology"/>
<dbReference type="Pfam" id="PF04166">
    <property type="entry name" value="PdxA"/>
    <property type="match status" value="1"/>
</dbReference>
<comment type="miscellaneous">
    <text evidence="7">The active site is located at the dimer interface.</text>
</comment>
<feature type="binding site" evidence="7">
    <location>
        <position position="281"/>
    </location>
    <ligand>
        <name>substrate</name>
    </ligand>
</feature>
<dbReference type="Gene3D" id="3.40.718.10">
    <property type="entry name" value="Isopropylmalate Dehydrogenase"/>
    <property type="match status" value="1"/>
</dbReference>
<dbReference type="GO" id="GO:0005737">
    <property type="term" value="C:cytoplasm"/>
    <property type="evidence" value="ECO:0007669"/>
    <property type="project" value="UniProtKB-SubCell"/>
</dbReference>
<dbReference type="GO" id="GO:0050570">
    <property type="term" value="F:4-hydroxythreonine-4-phosphate dehydrogenase activity"/>
    <property type="evidence" value="ECO:0007669"/>
    <property type="project" value="UniProtKB-UniRule"/>
</dbReference>
<comment type="function">
    <text evidence="7">Catalyzes the NAD(P)-dependent oxidation of 4-(phosphooxy)-L-threonine (HTP) into 2-amino-3-oxo-4-(phosphooxy)butyric acid which spontaneously decarboxylates to form 3-amino-2-oxopropyl phosphate (AHAP).</text>
</comment>
<evidence type="ECO:0000256" key="4">
    <source>
        <dbReference type="ARBA" id="ARBA00023002"/>
    </source>
</evidence>
<feature type="binding site" evidence="7">
    <location>
        <position position="143"/>
    </location>
    <ligand>
        <name>substrate</name>
    </ligand>
</feature>